<dbReference type="KEGG" id="cput:CONPUDRAFT_87953"/>
<gene>
    <name evidence="2" type="ORF">CONPUDRAFT_87953</name>
</gene>
<feature type="transmembrane region" description="Helical" evidence="1">
    <location>
        <begin position="97"/>
        <end position="120"/>
    </location>
</feature>
<dbReference type="Proteomes" id="UP000053558">
    <property type="component" value="Unassembled WGS sequence"/>
</dbReference>
<accession>A0A5M3N2C6</accession>
<keyword evidence="1" id="KW-0472">Membrane</keyword>
<evidence type="ECO:0000313" key="3">
    <source>
        <dbReference type="Proteomes" id="UP000053558"/>
    </source>
</evidence>
<keyword evidence="3" id="KW-1185">Reference proteome</keyword>
<keyword evidence="1" id="KW-1133">Transmembrane helix</keyword>
<dbReference type="OMA" id="WTATDLW"/>
<protein>
    <submittedName>
        <fullName evidence="2">Uncharacterized protein</fullName>
    </submittedName>
</protein>
<evidence type="ECO:0000256" key="1">
    <source>
        <dbReference type="SAM" id="Phobius"/>
    </source>
</evidence>
<feature type="transmembrane region" description="Helical" evidence="1">
    <location>
        <begin position="175"/>
        <end position="194"/>
    </location>
</feature>
<sequence length="301" mass="32239">MLALQPFVSLYRTVLAPIAPLAWLGLPVSTLDVVAAVRLCVALRQLREGAHRDHITARARITEKDGQGVRTLVEPEERSFVRDLATTLTVVYGGEALAYPLLGLTPSFMLSGVGVALYAAAQAVVEVVPALPQMSLQTEFPLSFVDGFTRAILLCTLIPPAIVGNPQPAISNSPWALALSSLIIANGGFFITNLVSFLHPTPLALTTPPELRPYGWTTTDLWAAPLITSIYALLTHAQPFWQNVHAIIGGALDADGKLAPALDDEGARAACALLLATMFTVRTVRNFGAVSKDVREKIKTQ</sequence>
<proteinExistence type="predicted"/>
<dbReference type="RefSeq" id="XP_007764995.1">
    <property type="nucleotide sequence ID" value="XM_007766805.1"/>
</dbReference>
<evidence type="ECO:0000313" key="2">
    <source>
        <dbReference type="EMBL" id="EIW85540.1"/>
    </source>
</evidence>
<dbReference type="OrthoDB" id="3192156at2759"/>
<feature type="transmembrane region" description="Helical" evidence="1">
    <location>
        <begin position="20"/>
        <end position="41"/>
    </location>
</feature>
<comment type="caution">
    <text evidence="2">The sequence shown here is derived from an EMBL/GenBank/DDBJ whole genome shotgun (WGS) entry which is preliminary data.</text>
</comment>
<organism evidence="2 3">
    <name type="scientific">Coniophora puteana (strain RWD-64-598)</name>
    <name type="common">Brown rot fungus</name>
    <dbReference type="NCBI Taxonomy" id="741705"/>
    <lineage>
        <taxon>Eukaryota</taxon>
        <taxon>Fungi</taxon>
        <taxon>Dikarya</taxon>
        <taxon>Basidiomycota</taxon>
        <taxon>Agaricomycotina</taxon>
        <taxon>Agaricomycetes</taxon>
        <taxon>Agaricomycetidae</taxon>
        <taxon>Boletales</taxon>
        <taxon>Coniophorineae</taxon>
        <taxon>Coniophoraceae</taxon>
        <taxon>Coniophora</taxon>
    </lineage>
</organism>
<name>A0A5M3N2C6_CONPW</name>
<dbReference type="EMBL" id="JH711574">
    <property type="protein sequence ID" value="EIW85540.1"/>
    <property type="molecule type" value="Genomic_DNA"/>
</dbReference>
<keyword evidence="1" id="KW-0812">Transmembrane</keyword>
<reference evidence="3" key="1">
    <citation type="journal article" date="2012" name="Science">
        <title>The Paleozoic origin of enzymatic lignin decomposition reconstructed from 31 fungal genomes.</title>
        <authorList>
            <person name="Floudas D."/>
            <person name="Binder M."/>
            <person name="Riley R."/>
            <person name="Barry K."/>
            <person name="Blanchette R.A."/>
            <person name="Henrissat B."/>
            <person name="Martinez A.T."/>
            <person name="Otillar R."/>
            <person name="Spatafora J.W."/>
            <person name="Yadav J.S."/>
            <person name="Aerts A."/>
            <person name="Benoit I."/>
            <person name="Boyd A."/>
            <person name="Carlson A."/>
            <person name="Copeland A."/>
            <person name="Coutinho P.M."/>
            <person name="de Vries R.P."/>
            <person name="Ferreira P."/>
            <person name="Findley K."/>
            <person name="Foster B."/>
            <person name="Gaskell J."/>
            <person name="Glotzer D."/>
            <person name="Gorecki P."/>
            <person name="Heitman J."/>
            <person name="Hesse C."/>
            <person name="Hori C."/>
            <person name="Igarashi K."/>
            <person name="Jurgens J.A."/>
            <person name="Kallen N."/>
            <person name="Kersten P."/>
            <person name="Kohler A."/>
            <person name="Kuees U."/>
            <person name="Kumar T.K.A."/>
            <person name="Kuo A."/>
            <person name="LaButti K."/>
            <person name="Larrondo L.F."/>
            <person name="Lindquist E."/>
            <person name="Ling A."/>
            <person name="Lombard V."/>
            <person name="Lucas S."/>
            <person name="Lundell T."/>
            <person name="Martin R."/>
            <person name="McLaughlin D.J."/>
            <person name="Morgenstern I."/>
            <person name="Morin E."/>
            <person name="Murat C."/>
            <person name="Nagy L.G."/>
            <person name="Nolan M."/>
            <person name="Ohm R.A."/>
            <person name="Patyshakuliyeva A."/>
            <person name="Rokas A."/>
            <person name="Ruiz-Duenas F.J."/>
            <person name="Sabat G."/>
            <person name="Salamov A."/>
            <person name="Samejima M."/>
            <person name="Schmutz J."/>
            <person name="Slot J.C."/>
            <person name="St John F."/>
            <person name="Stenlid J."/>
            <person name="Sun H."/>
            <person name="Sun S."/>
            <person name="Syed K."/>
            <person name="Tsang A."/>
            <person name="Wiebenga A."/>
            <person name="Young D."/>
            <person name="Pisabarro A."/>
            <person name="Eastwood D.C."/>
            <person name="Martin F."/>
            <person name="Cullen D."/>
            <person name="Grigoriev I.V."/>
            <person name="Hibbett D.S."/>
        </authorList>
    </citation>
    <scope>NUCLEOTIDE SEQUENCE [LARGE SCALE GENOMIC DNA]</scope>
    <source>
        <strain evidence="3">RWD-64-598 SS2</strain>
    </source>
</reference>
<dbReference type="GeneID" id="19211218"/>
<dbReference type="AlphaFoldDB" id="A0A5M3N2C6"/>